<gene>
    <name evidence="1" type="ORF">MOO46_07565</name>
</gene>
<accession>A0ABY4PKL7</accession>
<evidence type="ECO:0000313" key="1">
    <source>
        <dbReference type="EMBL" id="UQS85782.1"/>
    </source>
</evidence>
<dbReference type="EMBL" id="CP093363">
    <property type="protein sequence ID" value="UQS85782.1"/>
    <property type="molecule type" value="Genomic_DNA"/>
</dbReference>
<organism evidence="1 2">
    <name type="scientific">Apilactobacillus apisilvae</name>
    <dbReference type="NCBI Taxonomy" id="2923364"/>
    <lineage>
        <taxon>Bacteria</taxon>
        <taxon>Bacillati</taxon>
        <taxon>Bacillota</taxon>
        <taxon>Bacilli</taxon>
        <taxon>Lactobacillales</taxon>
        <taxon>Lactobacillaceae</taxon>
        <taxon>Apilactobacillus</taxon>
    </lineage>
</organism>
<keyword evidence="1" id="KW-0614">Plasmid</keyword>
<protein>
    <recommendedName>
        <fullName evidence="3">Phage protein</fullName>
    </recommendedName>
</protein>
<dbReference type="RefSeq" id="WP_249511746.1">
    <property type="nucleotide sequence ID" value="NZ_CP093363.1"/>
</dbReference>
<name>A0ABY4PKL7_9LACO</name>
<evidence type="ECO:0008006" key="3">
    <source>
        <dbReference type="Google" id="ProtNLM"/>
    </source>
</evidence>
<evidence type="ECO:0000313" key="2">
    <source>
        <dbReference type="Proteomes" id="UP000831859"/>
    </source>
</evidence>
<proteinExistence type="predicted"/>
<reference evidence="1 2" key="1">
    <citation type="journal article" date="2022" name="Int. J. Syst. Evol. Microbiol.">
        <title>Apilactobacillus apisilvae sp. nov., Nicolia spurrieriana gen. nov. sp. nov., Bombilactobacillus folatiphilus sp. nov. and Bombilactobacillus thymidiniphilus sp. nov., four new lactic acid bacterial isolates from stingless bees Tetragonula carbonaria and Austroplebeia australis.</title>
        <authorList>
            <person name="Oliphant S.A."/>
            <person name="Watson-Haigh N.S."/>
            <person name="Sumby K.M."/>
            <person name="Gardner J."/>
            <person name="Groom S."/>
            <person name="Jiranek V."/>
        </authorList>
    </citation>
    <scope>NUCLEOTIDE SEQUENCE [LARGE SCALE GENOMIC DNA]</scope>
    <source>
        <strain evidence="1 2">SG5_A10</strain>
    </source>
</reference>
<dbReference type="NCBIfam" id="NF047498">
    <property type="entry name" value="LIC_12616_fam"/>
    <property type="match status" value="1"/>
</dbReference>
<geneLocation type="plasmid" evidence="1 2">
    <name>p1unnamed</name>
</geneLocation>
<keyword evidence="2" id="KW-1185">Reference proteome</keyword>
<sequence>MAEFESVANTVGRAIKEQLGKYKDIVVGQANVVRDKPKYPYITYNVTDPNLQIDFDPTADHFNLKIQVKAVTNDQRQYYNLLEYIRRLLFLQQPTADLARQGIGVLSYEELPATPSFVDNFIIFDGGYSFTLNAYHHEDDFTQPKYLNNANIQWRE</sequence>
<dbReference type="Proteomes" id="UP000831859">
    <property type="component" value="Plasmid p1unnamed"/>
</dbReference>